<proteinExistence type="predicted"/>
<evidence type="ECO:0000259" key="10">
    <source>
        <dbReference type="Pfam" id="PF12705"/>
    </source>
</evidence>
<dbReference type="InterPro" id="IPR027417">
    <property type="entry name" value="P-loop_NTPase"/>
</dbReference>
<evidence type="ECO:0000256" key="7">
    <source>
        <dbReference type="ARBA" id="ARBA00022840"/>
    </source>
</evidence>
<dbReference type="GO" id="GO:0004527">
    <property type="term" value="F:exonuclease activity"/>
    <property type="evidence" value="ECO:0007669"/>
    <property type="project" value="UniProtKB-KW"/>
</dbReference>
<dbReference type="InterPro" id="IPR014017">
    <property type="entry name" value="DNA_helicase_UvrD-like_C"/>
</dbReference>
<keyword evidence="6" id="KW-0269">Exonuclease</keyword>
<keyword evidence="5 13" id="KW-0347">Helicase</keyword>
<gene>
    <name evidence="13" type="ORF">SAMN05192557_1285</name>
</gene>
<dbReference type="SUPFAM" id="SSF52540">
    <property type="entry name" value="P-loop containing nucleoside triphosphate hydrolases"/>
    <property type="match status" value="1"/>
</dbReference>
<dbReference type="InterPro" id="IPR038726">
    <property type="entry name" value="PDDEXK_AddAB-type"/>
</dbReference>
<dbReference type="GO" id="GO:0006310">
    <property type="term" value="P:DNA recombination"/>
    <property type="evidence" value="ECO:0007669"/>
    <property type="project" value="TreeGrafter"/>
</dbReference>
<keyword evidence="14" id="KW-1185">Reference proteome</keyword>
<dbReference type="GO" id="GO:0005524">
    <property type="term" value="F:ATP binding"/>
    <property type="evidence" value="ECO:0007669"/>
    <property type="project" value="UniProtKB-KW"/>
</dbReference>
<dbReference type="GO" id="GO:0006281">
    <property type="term" value="P:DNA repair"/>
    <property type="evidence" value="ECO:0007669"/>
    <property type="project" value="UniProtKB-KW"/>
</dbReference>
<feature type="domain" description="ATP-dependent helicase/deoxyribonuclease subunit B N-terminal" evidence="12">
    <location>
        <begin position="6"/>
        <end position="271"/>
    </location>
</feature>
<evidence type="ECO:0000256" key="9">
    <source>
        <dbReference type="ARBA" id="ARBA00023204"/>
    </source>
</evidence>
<evidence type="ECO:0000313" key="13">
    <source>
        <dbReference type="EMBL" id="SEW02231.1"/>
    </source>
</evidence>
<feature type="domain" description="PD-(D/E)XK endonuclease-like" evidence="10">
    <location>
        <begin position="787"/>
        <end position="1136"/>
    </location>
</feature>
<dbReference type="Pfam" id="PF13361">
    <property type="entry name" value="UvrD_C"/>
    <property type="match status" value="1"/>
</dbReference>
<evidence type="ECO:0000259" key="12">
    <source>
        <dbReference type="Pfam" id="PF21445"/>
    </source>
</evidence>
<dbReference type="RefSeq" id="WP_180366237.1">
    <property type="nucleotide sequence ID" value="NZ_FOIT01000003.1"/>
</dbReference>
<dbReference type="GO" id="GO:0004386">
    <property type="term" value="F:helicase activity"/>
    <property type="evidence" value="ECO:0007669"/>
    <property type="project" value="UniProtKB-KW"/>
</dbReference>
<keyword evidence="4" id="KW-0378">Hydrolase</keyword>
<dbReference type="InterPro" id="IPR011604">
    <property type="entry name" value="PDDEXK-like_dom_sf"/>
</dbReference>
<evidence type="ECO:0000256" key="4">
    <source>
        <dbReference type="ARBA" id="ARBA00022801"/>
    </source>
</evidence>
<name>A0A662Z5C8_9STAP</name>
<dbReference type="Proteomes" id="UP000243605">
    <property type="component" value="Unassembled WGS sequence"/>
</dbReference>
<feature type="domain" description="UvrD-like helicase C-terminal" evidence="11">
    <location>
        <begin position="295"/>
        <end position="647"/>
    </location>
</feature>
<dbReference type="InterPro" id="IPR049035">
    <property type="entry name" value="ADDB_N"/>
</dbReference>
<protein>
    <submittedName>
        <fullName evidence="13">DNA helicase/exodeoxyribonuclease V, subunit B</fullName>
    </submittedName>
</protein>
<dbReference type="Pfam" id="PF12705">
    <property type="entry name" value="PDDEXK_1"/>
    <property type="match status" value="1"/>
</dbReference>
<evidence type="ECO:0000256" key="5">
    <source>
        <dbReference type="ARBA" id="ARBA00022806"/>
    </source>
</evidence>
<keyword evidence="9" id="KW-0234">DNA repair</keyword>
<dbReference type="EMBL" id="FOIT01000003">
    <property type="protein sequence ID" value="SEW02231.1"/>
    <property type="molecule type" value="Genomic_DNA"/>
</dbReference>
<dbReference type="Gene3D" id="3.90.320.10">
    <property type="match status" value="1"/>
</dbReference>
<evidence type="ECO:0000256" key="1">
    <source>
        <dbReference type="ARBA" id="ARBA00022722"/>
    </source>
</evidence>
<evidence type="ECO:0000256" key="2">
    <source>
        <dbReference type="ARBA" id="ARBA00022741"/>
    </source>
</evidence>
<keyword evidence="1" id="KW-0540">Nuclease</keyword>
<dbReference type="Pfam" id="PF21445">
    <property type="entry name" value="ADDB_N"/>
    <property type="match status" value="1"/>
</dbReference>
<keyword evidence="8" id="KW-0238">DNA-binding</keyword>
<evidence type="ECO:0000256" key="8">
    <source>
        <dbReference type="ARBA" id="ARBA00023125"/>
    </source>
</evidence>
<keyword evidence="7" id="KW-0067">ATP-binding</keyword>
<dbReference type="Gene3D" id="3.40.50.300">
    <property type="entry name" value="P-loop containing nucleotide triphosphate hydrolases"/>
    <property type="match status" value="3"/>
</dbReference>
<dbReference type="PANTHER" id="PTHR30591">
    <property type="entry name" value="RECBCD ENZYME SUBUNIT RECC"/>
    <property type="match status" value="1"/>
</dbReference>
<sequence length="1167" mass="135220">MGTIEFWTGRSGVGKSQRMFNEIFEENKESPLGPYIYIITPTQNTLRYETELTQHELGGSMRTGVFSFNRFIWHVMNEMVFERKDSVSDHSQILLLFQIMNELNEAGRLQYFKDTANELDFSSKVLDMIKELIRYNVSADMLKEVDYSHQSTQDKMHDVILIYEAFQKRTEALNIENFNMNQQLIEILQSGQVLNTIQDATIYIDGFHNFTESEIQLIVELSKHVKKVTILLLHLDVSQQPELFRKTNFVIERIRELTGNIKVTVIAEETHRAKTAGLVQLEARLLEDKPLTNYEGLSFIHAQNVNQEMTEVARQIEHLTYTHDANYSEIAVLYRDAEMLPALRASFERFNINYQFDVKVPMYRHPFIKFILALLDCYQNEFNQKSFINLLKLGFLTDKKDLPLIYTLENLILERGLTGQALRDDRYFGGTRTINEDGDEIYSFEDAEMAACIELKNNVIELLDNLYELFDDEMNAVDFAEAIYNFLETEGIHEQLNETLDDLVEEDPLRHSETVQAYRLLVKLLDDFVRLFKDEVLDVDVLIEAFTEAIINSQFNLLPATIDQVTVGNMDLAKVENKKYVFLVGMTQENIPTDSRDTNVLSDREKEDFRAHNIQFSPTSTELSNDERFVFYHAVTRATHGLFISWSDYNSNGELTKVSPFVSQLMPNKNTNVLNYNFHRVSEYNLQPSRLLSSIETVIPEVYGKLERLVGELKTINKKFSELQADTGIVQINSQWLRILRLLQDDDIQIAGSHTFNEIMSYLTYKNISQQLDIDVAEALYKKPMHASVSRFESFNRCQFQHFSNYGLKLKVRQPYAIESLDTGVLIHDSLEMLYEEHDRMLSNIEDEHLEGVITDIVDRAAKRISFDIFDRSVINQMIKKHTSERIFNVARFLKAMEPLSGYETAEVELSFGMGDTRFPALKLTSKDDHEINLRGKIDRVEMFTDDTLAYVNIIDYKSSGRGVNKQDVLIGVEMQLLTYMYYVLNHYKADATLIPNSLLYYPVKKPRLSDSFNLMDEGAEQLVFKELRPDGMFVANSQLLEDNDSLANMVKPNARLPEFMPFRLTKDDSTIHGSEFKSKFVSTDVLKRYMDEVINNYKNVTDNIYKGHTKINPLEPRTTSGQLPCSMCDFQNACRIDPVMDQHLRRPYDVDKHTVAQFEEDMKGDA</sequence>
<dbReference type="AlphaFoldDB" id="A0A662Z5C8"/>
<evidence type="ECO:0000259" key="11">
    <source>
        <dbReference type="Pfam" id="PF13361"/>
    </source>
</evidence>
<organism evidence="13 14">
    <name type="scientific">Aliicoccus persicus</name>
    <dbReference type="NCBI Taxonomy" id="930138"/>
    <lineage>
        <taxon>Bacteria</taxon>
        <taxon>Bacillati</taxon>
        <taxon>Bacillota</taxon>
        <taxon>Bacilli</taxon>
        <taxon>Bacillales</taxon>
        <taxon>Staphylococcaceae</taxon>
        <taxon>Aliicoccus</taxon>
    </lineage>
</organism>
<evidence type="ECO:0000256" key="6">
    <source>
        <dbReference type="ARBA" id="ARBA00022839"/>
    </source>
</evidence>
<dbReference type="PANTHER" id="PTHR30591:SF1">
    <property type="entry name" value="RECBCD ENZYME SUBUNIT RECC"/>
    <property type="match status" value="1"/>
</dbReference>
<evidence type="ECO:0000256" key="3">
    <source>
        <dbReference type="ARBA" id="ARBA00022763"/>
    </source>
</evidence>
<reference evidence="13 14" key="1">
    <citation type="submission" date="2016-10" db="EMBL/GenBank/DDBJ databases">
        <authorList>
            <person name="Varghese N."/>
            <person name="Submissions S."/>
        </authorList>
    </citation>
    <scope>NUCLEOTIDE SEQUENCE [LARGE SCALE GENOMIC DNA]</scope>
    <source>
        <strain evidence="13 14">IBRC-M10081</strain>
    </source>
</reference>
<keyword evidence="3" id="KW-0227">DNA damage</keyword>
<dbReference type="GO" id="GO:0003677">
    <property type="term" value="F:DNA binding"/>
    <property type="evidence" value="ECO:0007669"/>
    <property type="project" value="UniProtKB-KW"/>
</dbReference>
<keyword evidence="2" id="KW-0547">Nucleotide-binding</keyword>
<evidence type="ECO:0000313" key="14">
    <source>
        <dbReference type="Proteomes" id="UP000243605"/>
    </source>
</evidence>
<accession>A0A662Z5C8</accession>